<evidence type="ECO:0000313" key="3">
    <source>
        <dbReference type="Proteomes" id="UP001642409"/>
    </source>
</evidence>
<sequence>MLCKQYQLNTRLTLIINIIVLCPLQHVRFAKITELINQTIHSLQINQYSSETQLIPIFRRIKRVQTDEYSLKVELKHKIKKEIRNLKKEMAFFDKIELAVEMVQINMAVLRINQAGMIISLKQ</sequence>
<reference evidence="2 3" key="2">
    <citation type="submission" date="2024-07" db="EMBL/GenBank/DDBJ databases">
        <authorList>
            <person name="Akdeniz Z."/>
        </authorList>
    </citation>
    <scope>NUCLEOTIDE SEQUENCE [LARGE SCALE GENOMIC DNA]</scope>
</reference>
<dbReference type="EMBL" id="CAXDID020000016">
    <property type="protein sequence ID" value="CAL5983749.1"/>
    <property type="molecule type" value="Genomic_DNA"/>
</dbReference>
<reference evidence="1" key="1">
    <citation type="submission" date="2023-06" db="EMBL/GenBank/DDBJ databases">
        <authorList>
            <person name="Kurt Z."/>
        </authorList>
    </citation>
    <scope>NUCLEOTIDE SEQUENCE</scope>
</reference>
<organism evidence="1">
    <name type="scientific">Hexamita inflata</name>
    <dbReference type="NCBI Taxonomy" id="28002"/>
    <lineage>
        <taxon>Eukaryota</taxon>
        <taxon>Metamonada</taxon>
        <taxon>Diplomonadida</taxon>
        <taxon>Hexamitidae</taxon>
        <taxon>Hexamitinae</taxon>
        <taxon>Hexamita</taxon>
    </lineage>
</organism>
<proteinExistence type="predicted"/>
<dbReference type="AlphaFoldDB" id="A0AA86QTC0"/>
<protein>
    <submittedName>
        <fullName evidence="2">Hypothetical_protein</fullName>
    </submittedName>
</protein>
<evidence type="ECO:0000313" key="1">
    <source>
        <dbReference type="EMBL" id="CAI9960392.1"/>
    </source>
</evidence>
<name>A0AA86QTC0_9EUKA</name>
<dbReference type="EMBL" id="CATOUU010000931">
    <property type="protein sequence ID" value="CAI9960392.1"/>
    <property type="molecule type" value="Genomic_DNA"/>
</dbReference>
<gene>
    <name evidence="1" type="ORF">HINF_LOCUS48037</name>
    <name evidence="2" type="ORF">HINF_LOCUS7771</name>
</gene>
<evidence type="ECO:0000313" key="2">
    <source>
        <dbReference type="EMBL" id="CAL5983749.1"/>
    </source>
</evidence>
<comment type="caution">
    <text evidence="1">The sequence shown here is derived from an EMBL/GenBank/DDBJ whole genome shotgun (WGS) entry which is preliminary data.</text>
</comment>
<keyword evidence="3" id="KW-1185">Reference proteome</keyword>
<dbReference type="Proteomes" id="UP001642409">
    <property type="component" value="Unassembled WGS sequence"/>
</dbReference>
<accession>A0AA86QTC0</accession>